<evidence type="ECO:0000256" key="6">
    <source>
        <dbReference type="ARBA" id="ARBA00023015"/>
    </source>
</evidence>
<dbReference type="EMBL" id="VAHF01000003">
    <property type="protein sequence ID" value="TXG67572.1"/>
    <property type="molecule type" value="Genomic_DNA"/>
</dbReference>
<dbReference type="InterPro" id="IPR008906">
    <property type="entry name" value="HATC_C_dom"/>
</dbReference>
<organism evidence="12 13">
    <name type="scientific">Acer yangbiense</name>
    <dbReference type="NCBI Taxonomy" id="1000413"/>
    <lineage>
        <taxon>Eukaryota</taxon>
        <taxon>Viridiplantae</taxon>
        <taxon>Streptophyta</taxon>
        <taxon>Embryophyta</taxon>
        <taxon>Tracheophyta</taxon>
        <taxon>Spermatophyta</taxon>
        <taxon>Magnoliopsida</taxon>
        <taxon>eudicotyledons</taxon>
        <taxon>Gunneridae</taxon>
        <taxon>Pentapetalae</taxon>
        <taxon>rosids</taxon>
        <taxon>malvids</taxon>
        <taxon>Sapindales</taxon>
        <taxon>Sapindaceae</taxon>
        <taxon>Hippocastanoideae</taxon>
        <taxon>Acereae</taxon>
        <taxon>Acer</taxon>
    </lineage>
</organism>
<dbReference type="GO" id="GO:0003677">
    <property type="term" value="F:DNA binding"/>
    <property type="evidence" value="ECO:0007669"/>
    <property type="project" value="UniProtKB-KW"/>
</dbReference>
<dbReference type="SMART" id="SM00614">
    <property type="entry name" value="ZnF_BED"/>
    <property type="match status" value="1"/>
</dbReference>
<dbReference type="GO" id="GO:0046983">
    <property type="term" value="F:protein dimerization activity"/>
    <property type="evidence" value="ECO:0007669"/>
    <property type="project" value="InterPro"/>
</dbReference>
<dbReference type="Proteomes" id="UP000323000">
    <property type="component" value="Chromosome 3"/>
</dbReference>
<evidence type="ECO:0000256" key="4">
    <source>
        <dbReference type="ARBA" id="ARBA00022771"/>
    </source>
</evidence>
<name>A0A5C7IF21_9ROSI</name>
<dbReference type="AlphaFoldDB" id="A0A5C7IF21"/>
<evidence type="ECO:0000256" key="5">
    <source>
        <dbReference type="ARBA" id="ARBA00022833"/>
    </source>
</evidence>
<gene>
    <name evidence="12" type="ORF">EZV62_008847</name>
</gene>
<dbReference type="PANTHER" id="PTHR46481">
    <property type="entry name" value="ZINC FINGER BED DOMAIN-CONTAINING PROTEIN 4"/>
    <property type="match status" value="1"/>
</dbReference>
<dbReference type="InterPro" id="IPR003656">
    <property type="entry name" value="Znf_BED"/>
</dbReference>
<evidence type="ECO:0000256" key="3">
    <source>
        <dbReference type="ARBA" id="ARBA00022723"/>
    </source>
</evidence>
<keyword evidence="5" id="KW-0862">Zinc</keyword>
<dbReference type="Pfam" id="PF14372">
    <property type="entry name" value="hAT-like_RNase-H"/>
    <property type="match status" value="1"/>
</dbReference>
<keyword evidence="9" id="KW-0539">Nucleus</keyword>
<dbReference type="PANTHER" id="PTHR46481:SF10">
    <property type="entry name" value="ZINC FINGER BED DOMAIN-CONTAINING PROTEIN 39"/>
    <property type="match status" value="1"/>
</dbReference>
<dbReference type="InterPro" id="IPR012337">
    <property type="entry name" value="RNaseH-like_sf"/>
</dbReference>
<keyword evidence="3" id="KW-0479">Metal-binding</keyword>
<dbReference type="SUPFAM" id="SSF53098">
    <property type="entry name" value="Ribonuclease H-like"/>
    <property type="match status" value="1"/>
</dbReference>
<keyword evidence="8" id="KW-0804">Transcription</keyword>
<dbReference type="SUPFAM" id="SSF57667">
    <property type="entry name" value="beta-beta-alpha zinc fingers"/>
    <property type="match status" value="1"/>
</dbReference>
<feature type="domain" description="BED-type" evidence="11">
    <location>
        <begin position="72"/>
        <end position="127"/>
    </location>
</feature>
<evidence type="ECO:0000256" key="9">
    <source>
        <dbReference type="ARBA" id="ARBA00023242"/>
    </source>
</evidence>
<comment type="subunit">
    <text evidence="2">Homodimer.</text>
</comment>
<evidence type="ECO:0000256" key="7">
    <source>
        <dbReference type="ARBA" id="ARBA00023125"/>
    </source>
</evidence>
<dbReference type="GO" id="GO:0009791">
    <property type="term" value="P:post-embryonic development"/>
    <property type="evidence" value="ECO:0007669"/>
    <property type="project" value="UniProtKB-ARBA"/>
</dbReference>
<dbReference type="GO" id="GO:0005634">
    <property type="term" value="C:nucleus"/>
    <property type="evidence" value="ECO:0007669"/>
    <property type="project" value="UniProtKB-SubCell"/>
</dbReference>
<protein>
    <recommendedName>
        <fullName evidence="11">BED-type domain-containing protein</fullName>
    </recommendedName>
</protein>
<evidence type="ECO:0000256" key="2">
    <source>
        <dbReference type="ARBA" id="ARBA00011738"/>
    </source>
</evidence>
<reference evidence="13" key="1">
    <citation type="journal article" date="2019" name="Gigascience">
        <title>De novo genome assembly of the endangered Acer yangbiense, a plant species with extremely small populations endemic to Yunnan Province, China.</title>
        <authorList>
            <person name="Yang J."/>
            <person name="Wariss H.M."/>
            <person name="Tao L."/>
            <person name="Zhang R."/>
            <person name="Yun Q."/>
            <person name="Hollingsworth P."/>
            <person name="Dao Z."/>
            <person name="Luo G."/>
            <person name="Guo H."/>
            <person name="Ma Y."/>
            <person name="Sun W."/>
        </authorList>
    </citation>
    <scope>NUCLEOTIDE SEQUENCE [LARGE SCALE GENOMIC DNA]</scope>
    <source>
        <strain evidence="13">cv. Malutang</strain>
    </source>
</reference>
<sequence length="625" mass="72777">MLSQHDNGFGHWMKGCEGVFDTMSRPSGTFTLPDLSNLFYEDNPNQTQEISHIDEEMVDLDIGKSSHNKQKKLRSDVWENFKKRKDEDGKDVAICSLCEKLFNGSSKKGTTHLRNHFKSCQNKRNEGGASGSGDKPAGNFVTDQQLNHLDRVKMLIKQGNWDLANQVGDADIINGYNEEKEKLRIYFEKLCCHFSLMILNKVDGKYTWFVVHFIDDDWKLENKIIGLKCIEGDQNMKVLKNVLSDLGIDNKISSMVTDGDDSDIYVLSSDESENRFSGRGSLLSNYKFCVRDFRDIERTCPDFDDEMEEVLYDHIRKILNYITETSSKTGTFRTAIGRARSLGKEVIAEDIPTEEMLENMSWFDLLPIALGLKEAFFELDNMDLDFKSINLTKEQWDVLTKFDQFCDEEADLDEIDWNSIETANMYFPMLCRMYKKSLVWVTLHAFISGERYLRFVRDAEKCWEQSNLILAVAAVLDPRFKMDIVKHWYKKIYGDECETQLATFMNYLISVHNEYAMGTNNFRSSILYDISGNSSHDQDSGWSFNFELHLYLKDFPLIKDFDILKWWRLHSRNFPTLAKMARDFLSIKITTHDYMSMKCYLYSPKVFNSDFVKEAFMCTKDWLTN</sequence>
<dbReference type="PROSITE" id="PS50808">
    <property type="entry name" value="ZF_BED"/>
    <property type="match status" value="1"/>
</dbReference>
<comment type="subcellular location">
    <subcellularLocation>
        <location evidence="1">Nucleus</location>
    </subcellularLocation>
</comment>
<dbReference type="GO" id="GO:0008270">
    <property type="term" value="F:zinc ion binding"/>
    <property type="evidence" value="ECO:0007669"/>
    <property type="project" value="UniProtKB-KW"/>
</dbReference>
<dbReference type="InterPro" id="IPR052035">
    <property type="entry name" value="ZnF_BED_domain_contain"/>
</dbReference>
<evidence type="ECO:0000259" key="11">
    <source>
        <dbReference type="PROSITE" id="PS50808"/>
    </source>
</evidence>
<keyword evidence="6" id="KW-0805">Transcription regulation</keyword>
<keyword evidence="13" id="KW-1185">Reference proteome</keyword>
<evidence type="ECO:0000313" key="12">
    <source>
        <dbReference type="EMBL" id="TXG67572.1"/>
    </source>
</evidence>
<accession>A0A5C7IF21</accession>
<keyword evidence="7" id="KW-0238">DNA-binding</keyword>
<dbReference type="OrthoDB" id="1643240at2759"/>
<evidence type="ECO:0000256" key="8">
    <source>
        <dbReference type="ARBA" id="ARBA00023163"/>
    </source>
</evidence>
<dbReference type="InterPro" id="IPR025525">
    <property type="entry name" value="hAT-like_transposase_RNase-H"/>
</dbReference>
<keyword evidence="4 10" id="KW-0863">Zinc-finger</keyword>
<dbReference type="Pfam" id="PF05699">
    <property type="entry name" value="Dimer_Tnp_hAT"/>
    <property type="match status" value="1"/>
</dbReference>
<evidence type="ECO:0000256" key="10">
    <source>
        <dbReference type="PROSITE-ProRule" id="PRU00027"/>
    </source>
</evidence>
<evidence type="ECO:0000256" key="1">
    <source>
        <dbReference type="ARBA" id="ARBA00004123"/>
    </source>
</evidence>
<comment type="caution">
    <text evidence="12">The sequence shown here is derived from an EMBL/GenBank/DDBJ whole genome shotgun (WGS) entry which is preliminary data.</text>
</comment>
<proteinExistence type="predicted"/>
<dbReference type="InterPro" id="IPR036236">
    <property type="entry name" value="Znf_C2H2_sf"/>
</dbReference>
<evidence type="ECO:0000313" key="13">
    <source>
        <dbReference type="Proteomes" id="UP000323000"/>
    </source>
</evidence>